<dbReference type="InterPro" id="IPR032808">
    <property type="entry name" value="DoxX"/>
</dbReference>
<keyword evidence="9" id="KW-1185">Reference proteome</keyword>
<dbReference type="OrthoDB" id="9813193at2"/>
<dbReference type="AlphaFoldDB" id="A0A9Q5DBT5"/>
<keyword evidence="6 7" id="KW-0472">Membrane</keyword>
<evidence type="ECO:0000256" key="4">
    <source>
        <dbReference type="ARBA" id="ARBA00022692"/>
    </source>
</evidence>
<keyword evidence="5 7" id="KW-1133">Transmembrane helix</keyword>
<feature type="transmembrane region" description="Helical" evidence="7">
    <location>
        <begin position="77"/>
        <end position="94"/>
    </location>
</feature>
<dbReference type="EMBL" id="RIAR02000001">
    <property type="protein sequence ID" value="NSL89276.1"/>
    <property type="molecule type" value="Genomic_DNA"/>
</dbReference>
<keyword evidence="4 7" id="KW-0812">Transmembrane</keyword>
<organism evidence="8 9">
    <name type="scientific">Chitinophaga solisilvae</name>
    <dbReference type="NCBI Taxonomy" id="1233460"/>
    <lineage>
        <taxon>Bacteria</taxon>
        <taxon>Pseudomonadati</taxon>
        <taxon>Bacteroidota</taxon>
        <taxon>Chitinophagia</taxon>
        <taxon>Chitinophagales</taxon>
        <taxon>Chitinophagaceae</taxon>
        <taxon>Chitinophaga</taxon>
    </lineage>
</organism>
<feature type="transmembrane region" description="Helical" evidence="7">
    <location>
        <begin position="12"/>
        <end position="32"/>
    </location>
</feature>
<evidence type="ECO:0000256" key="5">
    <source>
        <dbReference type="ARBA" id="ARBA00022989"/>
    </source>
</evidence>
<sequence>MKENRQAGSLILRTGIGILFIVLGILKLKGGMATWTFLGGTLKTIGITQWPAFWGFMAAITELLGGLALVTGLLIRPSALILLLTMIMATIYNISSGADFGLISYPIAMSIVMVHFIANTRKNI</sequence>
<accession>A0A9Q5DBT5</accession>
<evidence type="ECO:0000256" key="6">
    <source>
        <dbReference type="ARBA" id="ARBA00023136"/>
    </source>
</evidence>
<keyword evidence="3" id="KW-1003">Cell membrane</keyword>
<evidence type="ECO:0000313" key="9">
    <source>
        <dbReference type="Proteomes" id="UP000281028"/>
    </source>
</evidence>
<dbReference type="Proteomes" id="UP000281028">
    <property type="component" value="Unassembled WGS sequence"/>
</dbReference>
<dbReference type="InterPro" id="IPR051907">
    <property type="entry name" value="DoxX-like_oxidoreductase"/>
</dbReference>
<reference evidence="8" key="1">
    <citation type="submission" date="2020-05" db="EMBL/GenBank/DDBJ databases">
        <title>Chitinophaga laudate sp. nov., isolated from a tropical peat swamp.</title>
        <authorList>
            <person name="Goh C.B.S."/>
            <person name="Lee M.S."/>
            <person name="Parimannan S."/>
            <person name="Pasbakhsh P."/>
            <person name="Yule C.M."/>
            <person name="Rajandas H."/>
            <person name="Loke S."/>
            <person name="Croft L."/>
            <person name="Tan J.B.L."/>
        </authorList>
    </citation>
    <scope>NUCLEOTIDE SEQUENCE</scope>
    <source>
        <strain evidence="8">Mgbs1</strain>
    </source>
</reference>
<comment type="similarity">
    <text evidence="2">Belongs to the DoxX family.</text>
</comment>
<gene>
    <name evidence="8" type="ORF">ECE50_020715</name>
</gene>
<evidence type="ECO:0000256" key="7">
    <source>
        <dbReference type="SAM" id="Phobius"/>
    </source>
</evidence>
<name>A0A9Q5DBT5_9BACT</name>
<evidence type="ECO:0000313" key="8">
    <source>
        <dbReference type="EMBL" id="NSL89276.1"/>
    </source>
</evidence>
<dbReference type="PANTHER" id="PTHR33452:SF1">
    <property type="entry name" value="INNER MEMBRANE PROTEIN YPHA-RELATED"/>
    <property type="match status" value="1"/>
</dbReference>
<comment type="subcellular location">
    <subcellularLocation>
        <location evidence="1">Cell membrane</location>
        <topology evidence="1">Multi-pass membrane protein</topology>
    </subcellularLocation>
</comment>
<protein>
    <submittedName>
        <fullName evidence="8">DoxX family protein</fullName>
    </submittedName>
</protein>
<dbReference type="PANTHER" id="PTHR33452">
    <property type="entry name" value="OXIDOREDUCTASE CATD-RELATED"/>
    <property type="match status" value="1"/>
</dbReference>
<proteinExistence type="inferred from homology"/>
<comment type="caution">
    <text evidence="8">The sequence shown here is derived from an EMBL/GenBank/DDBJ whole genome shotgun (WGS) entry which is preliminary data.</text>
</comment>
<evidence type="ECO:0000256" key="2">
    <source>
        <dbReference type="ARBA" id="ARBA00006679"/>
    </source>
</evidence>
<dbReference type="Pfam" id="PF07681">
    <property type="entry name" value="DoxX"/>
    <property type="match status" value="1"/>
</dbReference>
<evidence type="ECO:0000256" key="1">
    <source>
        <dbReference type="ARBA" id="ARBA00004651"/>
    </source>
</evidence>
<feature type="transmembrane region" description="Helical" evidence="7">
    <location>
        <begin position="52"/>
        <end position="70"/>
    </location>
</feature>
<dbReference type="GO" id="GO:0005886">
    <property type="term" value="C:plasma membrane"/>
    <property type="evidence" value="ECO:0007669"/>
    <property type="project" value="UniProtKB-SubCell"/>
</dbReference>
<evidence type="ECO:0000256" key="3">
    <source>
        <dbReference type="ARBA" id="ARBA00022475"/>
    </source>
</evidence>
<feature type="transmembrane region" description="Helical" evidence="7">
    <location>
        <begin position="100"/>
        <end position="118"/>
    </location>
</feature>